<dbReference type="EMBL" id="CAFBNF010000189">
    <property type="protein sequence ID" value="CAB4953273.1"/>
    <property type="molecule type" value="Genomic_DNA"/>
</dbReference>
<gene>
    <name evidence="1" type="ORF">UFOPK3773_01532</name>
</gene>
<dbReference type="InterPro" id="IPR002023">
    <property type="entry name" value="NuoE-like"/>
</dbReference>
<evidence type="ECO:0000313" key="1">
    <source>
        <dbReference type="EMBL" id="CAB4953273.1"/>
    </source>
</evidence>
<organism evidence="1">
    <name type="scientific">freshwater metagenome</name>
    <dbReference type="NCBI Taxonomy" id="449393"/>
    <lineage>
        <taxon>unclassified sequences</taxon>
        <taxon>metagenomes</taxon>
        <taxon>ecological metagenomes</taxon>
    </lineage>
</organism>
<dbReference type="PANTHER" id="PTHR10371">
    <property type="entry name" value="NADH DEHYDROGENASE UBIQUINONE FLAVOPROTEIN 2, MITOCHONDRIAL"/>
    <property type="match status" value="1"/>
</dbReference>
<dbReference type="AlphaFoldDB" id="A0A6J7KEF9"/>
<dbReference type="Gene3D" id="3.40.30.10">
    <property type="entry name" value="Glutaredoxin"/>
    <property type="match status" value="1"/>
</dbReference>
<protein>
    <submittedName>
        <fullName evidence="1">Unannotated protein</fullName>
    </submittedName>
</protein>
<name>A0A6J7KEF9_9ZZZZ</name>
<dbReference type="SUPFAM" id="SSF52833">
    <property type="entry name" value="Thioredoxin-like"/>
    <property type="match status" value="1"/>
</dbReference>
<dbReference type="GO" id="GO:0003954">
    <property type="term" value="F:NADH dehydrogenase activity"/>
    <property type="evidence" value="ECO:0007669"/>
    <property type="project" value="TreeGrafter"/>
</dbReference>
<dbReference type="Pfam" id="PF01257">
    <property type="entry name" value="2Fe-2S_thioredx"/>
    <property type="match status" value="1"/>
</dbReference>
<proteinExistence type="predicted"/>
<reference evidence="1" key="1">
    <citation type="submission" date="2020-05" db="EMBL/GenBank/DDBJ databases">
        <authorList>
            <person name="Chiriac C."/>
            <person name="Salcher M."/>
            <person name="Ghai R."/>
            <person name="Kavagutti S V."/>
        </authorList>
    </citation>
    <scope>NUCLEOTIDE SEQUENCE</scope>
</reference>
<dbReference type="PANTHER" id="PTHR10371:SF3">
    <property type="entry name" value="NADH DEHYDROGENASE [UBIQUINONE] FLAVOPROTEIN 2, MITOCHONDRIAL"/>
    <property type="match status" value="1"/>
</dbReference>
<sequence length="162" mass="17162">MASVASFYTMYKRHRTGRHHIGVCTNTLCAVLGGDTVWASLSDELGIGHDETTADGEFSIERIECQAACTHAPSVTIDWEFFDDATPASLSDAVAKLRAGEVVQSTRGPAIRDFRATERTLALPDDGLSAEGPSADHRMLAGLNAAKANGLPLRDTAEGATS</sequence>
<accession>A0A6J7KEF9</accession>
<dbReference type="PROSITE" id="PS01099">
    <property type="entry name" value="COMPLEX1_24K"/>
    <property type="match status" value="1"/>
</dbReference>
<dbReference type="PIRSF" id="PIRSF000216">
    <property type="entry name" value="NADH_DH_24kDa"/>
    <property type="match status" value="1"/>
</dbReference>
<dbReference type="InterPro" id="IPR036249">
    <property type="entry name" value="Thioredoxin-like_sf"/>
</dbReference>
<dbReference type="CDD" id="cd03064">
    <property type="entry name" value="TRX_Fd_NuoE"/>
    <property type="match status" value="1"/>
</dbReference>
<dbReference type="InterPro" id="IPR042128">
    <property type="entry name" value="NuoE_dom"/>
</dbReference>